<dbReference type="PANTHER" id="PTHR24291:SF50">
    <property type="entry name" value="BIFUNCTIONAL ALBAFLAVENONE MONOOXYGENASE_TERPENE SYNTHASE"/>
    <property type="match status" value="1"/>
</dbReference>
<organism evidence="9 10">
    <name type="scientific">Streptomyces hyaluromycini</name>
    <dbReference type="NCBI Taxonomy" id="1377993"/>
    <lineage>
        <taxon>Bacteria</taxon>
        <taxon>Bacillati</taxon>
        <taxon>Actinomycetota</taxon>
        <taxon>Actinomycetes</taxon>
        <taxon>Kitasatosporales</taxon>
        <taxon>Streptomycetaceae</taxon>
        <taxon>Streptomyces</taxon>
    </lineage>
</organism>
<protein>
    <submittedName>
        <fullName evidence="9">Cytochrome P450</fullName>
    </submittedName>
</protein>
<keyword evidence="4 7" id="KW-0560">Oxidoreductase</keyword>
<evidence type="ECO:0000256" key="8">
    <source>
        <dbReference type="SAM" id="MobiDB-lite"/>
    </source>
</evidence>
<evidence type="ECO:0000256" key="2">
    <source>
        <dbReference type="ARBA" id="ARBA00022617"/>
    </source>
</evidence>
<name>A0ABV1X9H0_9ACTN</name>
<dbReference type="PROSITE" id="PS00086">
    <property type="entry name" value="CYTOCHROME_P450"/>
    <property type="match status" value="1"/>
</dbReference>
<dbReference type="PRINTS" id="PR00385">
    <property type="entry name" value="P450"/>
</dbReference>
<sequence length="480" mass="52603">MTQSLNTREQTSAGFRPVPVAPGRLPLLGHAVPLFRRPLHFLRSLRQVGELVRVDIGALPMVMITDAGLTRQVLTDSRTFDKGGALFDKVRELTGDSLLTSRFETHRRQRRLMQPAFGRARVQTYAKVMNSMIDAVLGEWEEGSVIDVAAATYDITSRTAARTMFAADVAGPAAARVVAALSVYLHGLFLRMMEPTGALGRVPTPGNLRYDRAVRLLHSSVDEIIEAYRASGEDHGDLLSMLLAAGADDDGERLSPQEIHDQVITLFLAGIETTAAALSWSLYLLGAHPEAAERLRTEVDSVLGGRSADWADIGSLPETRRVITEALRMYPPGWIFTRVTTAEVELGPHLLPAGTGLAYSPYLLHHDPEVFADPDRFDPDRWLPERAAAVSKDAFVPFGGGVHKCIGDTFGMTEATLALATIAARWTLTPEFQGPVEPAPRRATLSPARLPMRVTRRPWPLREPDAGRRDNPVDGRVFDA</sequence>
<proteinExistence type="inferred from homology"/>
<dbReference type="Gene3D" id="1.10.630.10">
    <property type="entry name" value="Cytochrome P450"/>
    <property type="match status" value="1"/>
</dbReference>
<dbReference type="InterPro" id="IPR001128">
    <property type="entry name" value="Cyt_P450"/>
</dbReference>
<keyword evidence="3 7" id="KW-0479">Metal-binding</keyword>
<evidence type="ECO:0000256" key="4">
    <source>
        <dbReference type="ARBA" id="ARBA00023002"/>
    </source>
</evidence>
<evidence type="ECO:0000256" key="5">
    <source>
        <dbReference type="ARBA" id="ARBA00023004"/>
    </source>
</evidence>
<dbReference type="InterPro" id="IPR017972">
    <property type="entry name" value="Cyt_P450_CS"/>
</dbReference>
<keyword evidence="10" id="KW-1185">Reference proteome</keyword>
<dbReference type="CDD" id="cd11049">
    <property type="entry name" value="CYP170A1-like"/>
    <property type="match status" value="1"/>
</dbReference>
<dbReference type="SUPFAM" id="SSF48264">
    <property type="entry name" value="Cytochrome P450"/>
    <property type="match status" value="1"/>
</dbReference>
<dbReference type="InterPro" id="IPR050196">
    <property type="entry name" value="Cytochrome_P450_Monoox"/>
</dbReference>
<dbReference type="PRINTS" id="PR00463">
    <property type="entry name" value="EP450I"/>
</dbReference>
<keyword evidence="6 7" id="KW-0503">Monooxygenase</keyword>
<evidence type="ECO:0000256" key="7">
    <source>
        <dbReference type="RuleBase" id="RU000461"/>
    </source>
</evidence>
<comment type="caution">
    <text evidence="9">The sequence shown here is derived from an EMBL/GenBank/DDBJ whole genome shotgun (WGS) entry which is preliminary data.</text>
</comment>
<gene>
    <name evidence="9" type="ORF">ABT404_40415</name>
</gene>
<keyword evidence="5 7" id="KW-0408">Iron</keyword>
<evidence type="ECO:0000256" key="6">
    <source>
        <dbReference type="ARBA" id="ARBA00023033"/>
    </source>
</evidence>
<accession>A0ABV1X9H0</accession>
<evidence type="ECO:0000313" key="9">
    <source>
        <dbReference type="EMBL" id="MER7185658.1"/>
    </source>
</evidence>
<dbReference type="Pfam" id="PF00067">
    <property type="entry name" value="p450"/>
    <property type="match status" value="1"/>
</dbReference>
<reference evidence="9 10" key="1">
    <citation type="submission" date="2024-06" db="EMBL/GenBank/DDBJ databases">
        <title>The Natural Products Discovery Center: Release of the First 8490 Sequenced Strains for Exploring Actinobacteria Biosynthetic Diversity.</title>
        <authorList>
            <person name="Kalkreuter E."/>
            <person name="Kautsar S.A."/>
            <person name="Yang D."/>
            <person name="Bader C.D."/>
            <person name="Teijaro C.N."/>
            <person name="Fluegel L."/>
            <person name="Davis C.M."/>
            <person name="Simpson J.R."/>
            <person name="Lauterbach L."/>
            <person name="Steele A.D."/>
            <person name="Gui C."/>
            <person name="Meng S."/>
            <person name="Li G."/>
            <person name="Viehrig K."/>
            <person name="Ye F."/>
            <person name="Su P."/>
            <person name="Kiefer A.F."/>
            <person name="Nichols A."/>
            <person name="Cepeda A.J."/>
            <person name="Yan W."/>
            <person name="Fan B."/>
            <person name="Jiang Y."/>
            <person name="Adhikari A."/>
            <person name="Zheng C.-J."/>
            <person name="Schuster L."/>
            <person name="Cowan T.M."/>
            <person name="Smanski M.J."/>
            <person name="Chevrette M.G."/>
            <person name="De Carvalho L.P.S."/>
            <person name="Shen B."/>
        </authorList>
    </citation>
    <scope>NUCLEOTIDE SEQUENCE [LARGE SCALE GENOMIC DNA]</scope>
    <source>
        <strain evidence="9 10">NPDC000234</strain>
    </source>
</reference>
<evidence type="ECO:0000256" key="1">
    <source>
        <dbReference type="ARBA" id="ARBA00010617"/>
    </source>
</evidence>
<dbReference type="Proteomes" id="UP001474181">
    <property type="component" value="Unassembled WGS sequence"/>
</dbReference>
<keyword evidence="2 7" id="KW-0349">Heme</keyword>
<evidence type="ECO:0000313" key="10">
    <source>
        <dbReference type="Proteomes" id="UP001474181"/>
    </source>
</evidence>
<evidence type="ECO:0000256" key="3">
    <source>
        <dbReference type="ARBA" id="ARBA00022723"/>
    </source>
</evidence>
<dbReference type="InterPro" id="IPR002401">
    <property type="entry name" value="Cyt_P450_E_grp-I"/>
</dbReference>
<dbReference type="RefSeq" id="WP_350788733.1">
    <property type="nucleotide sequence ID" value="NZ_JBEPEK010000469.1"/>
</dbReference>
<feature type="compositionally biased region" description="Basic and acidic residues" evidence="8">
    <location>
        <begin position="460"/>
        <end position="480"/>
    </location>
</feature>
<dbReference type="InterPro" id="IPR036396">
    <property type="entry name" value="Cyt_P450_sf"/>
</dbReference>
<comment type="similarity">
    <text evidence="1 7">Belongs to the cytochrome P450 family.</text>
</comment>
<feature type="region of interest" description="Disordered" evidence="8">
    <location>
        <begin position="456"/>
        <end position="480"/>
    </location>
</feature>
<dbReference type="PANTHER" id="PTHR24291">
    <property type="entry name" value="CYTOCHROME P450 FAMILY 4"/>
    <property type="match status" value="1"/>
</dbReference>
<dbReference type="EMBL" id="JBEPEK010000469">
    <property type="protein sequence ID" value="MER7185658.1"/>
    <property type="molecule type" value="Genomic_DNA"/>
</dbReference>